<sequence length="72" mass="8096">MSSGWVGPGANSSPQNQEEMARYAELKRHLEAEEQERKDVENAKRESLGKKPLKDGVWAKVKKGLKRSMGEV</sequence>
<dbReference type="EMBL" id="JBEFKJ010000008">
    <property type="protein sequence ID" value="KAL2044918.1"/>
    <property type="molecule type" value="Genomic_DNA"/>
</dbReference>
<protein>
    <submittedName>
        <fullName evidence="2">Uncharacterized protein</fullName>
    </submittedName>
</protein>
<feature type="region of interest" description="Disordered" evidence="1">
    <location>
        <begin position="1"/>
        <end position="56"/>
    </location>
</feature>
<evidence type="ECO:0000256" key="1">
    <source>
        <dbReference type="SAM" id="MobiDB-lite"/>
    </source>
</evidence>
<organism evidence="2 3">
    <name type="scientific">Stereocaulon virgatum</name>
    <dbReference type="NCBI Taxonomy" id="373712"/>
    <lineage>
        <taxon>Eukaryota</taxon>
        <taxon>Fungi</taxon>
        <taxon>Dikarya</taxon>
        <taxon>Ascomycota</taxon>
        <taxon>Pezizomycotina</taxon>
        <taxon>Lecanoromycetes</taxon>
        <taxon>OSLEUM clade</taxon>
        <taxon>Lecanoromycetidae</taxon>
        <taxon>Lecanorales</taxon>
        <taxon>Lecanorineae</taxon>
        <taxon>Stereocaulaceae</taxon>
        <taxon>Stereocaulon</taxon>
    </lineage>
</organism>
<proteinExistence type="predicted"/>
<feature type="compositionally biased region" description="Basic and acidic residues" evidence="1">
    <location>
        <begin position="19"/>
        <end position="54"/>
    </location>
</feature>
<keyword evidence="3" id="KW-1185">Reference proteome</keyword>
<dbReference type="Proteomes" id="UP001590950">
    <property type="component" value="Unassembled WGS sequence"/>
</dbReference>
<accession>A0ABR4AN94</accession>
<comment type="caution">
    <text evidence="2">The sequence shown here is derived from an EMBL/GenBank/DDBJ whole genome shotgun (WGS) entry which is preliminary data.</text>
</comment>
<evidence type="ECO:0000313" key="3">
    <source>
        <dbReference type="Proteomes" id="UP001590950"/>
    </source>
</evidence>
<name>A0ABR4AN94_9LECA</name>
<gene>
    <name evidence="2" type="ORF">N7G274_002693</name>
</gene>
<reference evidence="2 3" key="1">
    <citation type="submission" date="2024-09" db="EMBL/GenBank/DDBJ databases">
        <title>Rethinking Asexuality: The Enigmatic Case of Functional Sexual Genes in Lepraria (Stereocaulaceae).</title>
        <authorList>
            <person name="Doellman M."/>
            <person name="Sun Y."/>
            <person name="Barcenas-Pena A."/>
            <person name="Lumbsch H.T."/>
            <person name="Grewe F."/>
        </authorList>
    </citation>
    <scope>NUCLEOTIDE SEQUENCE [LARGE SCALE GENOMIC DNA]</scope>
    <source>
        <strain evidence="2 3">Mercado 3170</strain>
    </source>
</reference>
<evidence type="ECO:0000313" key="2">
    <source>
        <dbReference type="EMBL" id="KAL2044918.1"/>
    </source>
</evidence>